<keyword evidence="2" id="KW-1133">Transmembrane helix</keyword>
<organism evidence="3 4">
    <name type="scientific">Musa troglodytarum</name>
    <name type="common">fe'i banana</name>
    <dbReference type="NCBI Taxonomy" id="320322"/>
    <lineage>
        <taxon>Eukaryota</taxon>
        <taxon>Viridiplantae</taxon>
        <taxon>Streptophyta</taxon>
        <taxon>Embryophyta</taxon>
        <taxon>Tracheophyta</taxon>
        <taxon>Spermatophyta</taxon>
        <taxon>Magnoliopsida</taxon>
        <taxon>Liliopsida</taxon>
        <taxon>Zingiberales</taxon>
        <taxon>Musaceae</taxon>
        <taxon>Musa</taxon>
    </lineage>
</organism>
<dbReference type="Proteomes" id="UP001055439">
    <property type="component" value="Chromosome 8"/>
</dbReference>
<reference evidence="3" key="1">
    <citation type="submission" date="2022-05" db="EMBL/GenBank/DDBJ databases">
        <title>The Musa troglodytarum L. genome provides insights into the mechanism of non-climacteric behaviour and enrichment of carotenoids.</title>
        <authorList>
            <person name="Wang J."/>
        </authorList>
    </citation>
    <scope>NUCLEOTIDE SEQUENCE</scope>
    <source>
        <tissue evidence="3">Leaf</tissue>
    </source>
</reference>
<feature type="region of interest" description="Disordered" evidence="1">
    <location>
        <begin position="172"/>
        <end position="197"/>
    </location>
</feature>
<evidence type="ECO:0000313" key="3">
    <source>
        <dbReference type="EMBL" id="URE36801.1"/>
    </source>
</evidence>
<evidence type="ECO:0000256" key="1">
    <source>
        <dbReference type="SAM" id="MobiDB-lite"/>
    </source>
</evidence>
<dbReference type="EMBL" id="CP097510">
    <property type="protein sequence ID" value="URE36801.1"/>
    <property type="molecule type" value="Genomic_DNA"/>
</dbReference>
<keyword evidence="2" id="KW-0472">Membrane</keyword>
<feature type="compositionally biased region" description="Basic and acidic residues" evidence="1">
    <location>
        <begin position="184"/>
        <end position="197"/>
    </location>
</feature>
<dbReference type="AlphaFoldDB" id="A0A9E7L166"/>
<gene>
    <name evidence="3" type="ORF">MUK42_35168</name>
</gene>
<sequence length="197" mass="22483">MSITGYRFQLPPFIEQLEHGIPHHQIGILLPRLGTTGSLHPPCRIFSSIMISINAFSFTGIGVTSFLHSDLLQGPQDLLTTLLLLPHLLLGPLPFMVTLTSTPLFRFLFFIPFHRLVARSGHHQQQLIDRAVELLGKRIDEGGELIDLREDRFEPREDERQYLLRRQYYAVEEGEPRQPSPLHRAHEGACHEGHQSS</sequence>
<keyword evidence="2" id="KW-0812">Transmembrane</keyword>
<proteinExistence type="predicted"/>
<accession>A0A9E7L166</accession>
<protein>
    <submittedName>
        <fullName evidence="3">Uncharacterized protein</fullName>
    </submittedName>
</protein>
<feature type="transmembrane region" description="Helical" evidence="2">
    <location>
        <begin position="88"/>
        <end position="109"/>
    </location>
</feature>
<feature type="transmembrane region" description="Helical" evidence="2">
    <location>
        <begin position="45"/>
        <end position="68"/>
    </location>
</feature>
<evidence type="ECO:0000256" key="2">
    <source>
        <dbReference type="SAM" id="Phobius"/>
    </source>
</evidence>
<keyword evidence="4" id="KW-1185">Reference proteome</keyword>
<evidence type="ECO:0000313" key="4">
    <source>
        <dbReference type="Proteomes" id="UP001055439"/>
    </source>
</evidence>
<name>A0A9E7L166_9LILI</name>